<comment type="caution">
    <text evidence="1">The sequence shown here is derived from an EMBL/GenBank/DDBJ whole genome shotgun (WGS) entry which is preliminary data.</text>
</comment>
<evidence type="ECO:0000313" key="1">
    <source>
        <dbReference type="EMBL" id="EGD25298.1"/>
    </source>
</evidence>
<dbReference type="EMBL" id="ADNW02000006">
    <property type="protein sequence ID" value="EGD25298.1"/>
    <property type="molecule type" value="Genomic_DNA"/>
</dbReference>
<sequence length="44" mass="4718">MVLGDDTGWFGESRHVGVGLLHDRGVDGPHDLDGFLVCLVLVVD</sequence>
<dbReference type="AlphaFoldDB" id="E9SXL4"/>
<gene>
    <name evidence="1" type="ORF">HMPREF0724_11079</name>
</gene>
<dbReference type="Proteomes" id="UP000004245">
    <property type="component" value="Unassembled WGS sequence"/>
</dbReference>
<keyword evidence="2" id="KW-1185">Reference proteome</keyword>
<name>E9SXL4_RHOHA</name>
<protein>
    <submittedName>
        <fullName evidence="1">Uncharacterized protein</fullName>
    </submittedName>
</protein>
<proteinExistence type="predicted"/>
<reference evidence="1" key="1">
    <citation type="submission" date="2011-01" db="EMBL/GenBank/DDBJ databases">
        <authorList>
            <person name="Muzny D."/>
            <person name="Qin X."/>
            <person name="Buhay C."/>
            <person name="Dugan-Rocha S."/>
            <person name="Ding Y."/>
            <person name="Chen G."/>
            <person name="Hawes A."/>
            <person name="Holder M."/>
            <person name="Jhangiani S."/>
            <person name="Johnson A."/>
            <person name="Khan Z."/>
            <person name="Li Z."/>
            <person name="Liu W."/>
            <person name="Liu X."/>
            <person name="Perez L."/>
            <person name="Shen H."/>
            <person name="Wang Q."/>
            <person name="Watt J."/>
            <person name="Xi L."/>
            <person name="Xin Y."/>
            <person name="Zhou J."/>
            <person name="Deng J."/>
            <person name="Jiang H."/>
            <person name="Liu Y."/>
            <person name="Qu J."/>
            <person name="Song X.-Z."/>
            <person name="Zhang L."/>
            <person name="Villasana D."/>
            <person name="Johnson A."/>
            <person name="Liu J."/>
            <person name="Liyanage D."/>
            <person name="Lorensuhewa L."/>
            <person name="Robinson T."/>
            <person name="Song A."/>
            <person name="Song B.-B."/>
            <person name="Dinh H."/>
            <person name="Thornton R."/>
            <person name="Coyle M."/>
            <person name="Francisco L."/>
            <person name="Jackson L."/>
            <person name="Javaid M."/>
            <person name="Korchina V."/>
            <person name="Kovar C."/>
            <person name="Mata R."/>
            <person name="Mathew T."/>
            <person name="Ngo R."/>
            <person name="Nguyen L."/>
            <person name="Nguyen N."/>
            <person name="Okwuonu G."/>
            <person name="Ongeri F."/>
            <person name="Pham C."/>
            <person name="Simmons D."/>
            <person name="Wilczek-Boney K."/>
            <person name="Hale W."/>
            <person name="Jakkamsetti A."/>
            <person name="Pham P."/>
            <person name="Ruth R."/>
            <person name="San Lucas F."/>
            <person name="Warren J."/>
            <person name="Zhang J."/>
            <person name="Zhao Z."/>
            <person name="Zhou C."/>
            <person name="Zhu D."/>
            <person name="Lee S."/>
            <person name="Bess C."/>
            <person name="Blankenburg K."/>
            <person name="Forbes L."/>
            <person name="Fu Q."/>
            <person name="Gubbala S."/>
            <person name="Hirani K."/>
            <person name="Jayaseelan J.C."/>
            <person name="Lara F."/>
            <person name="Munidasa M."/>
            <person name="Palculict T."/>
            <person name="Patil S."/>
            <person name="Pu L.-L."/>
            <person name="Saada N."/>
            <person name="Tang L."/>
            <person name="Weissenberger G."/>
            <person name="Zhu Y."/>
            <person name="Hemphill L."/>
            <person name="Shang Y."/>
            <person name="Youmans B."/>
            <person name="Ayvaz T."/>
            <person name="Ross M."/>
            <person name="Santibanez J."/>
            <person name="Aqrawi P."/>
            <person name="Gross S."/>
            <person name="Joshi V."/>
            <person name="Fowler G."/>
            <person name="Nazareth L."/>
            <person name="Reid J."/>
            <person name="Worley K."/>
            <person name="Petrosino J."/>
            <person name="Highlander S."/>
            <person name="Gibbs R."/>
        </authorList>
    </citation>
    <scope>NUCLEOTIDE SEQUENCE [LARGE SCALE GENOMIC DNA]</scope>
    <source>
        <strain evidence="1">ATCC 33707</strain>
    </source>
</reference>
<accession>E9SXL4</accession>
<dbReference type="HOGENOM" id="CLU_3221283_0_0_11"/>
<organism evidence="1 2">
    <name type="scientific">Prescottella equi ATCC 33707</name>
    <dbReference type="NCBI Taxonomy" id="525370"/>
    <lineage>
        <taxon>Bacteria</taxon>
        <taxon>Bacillati</taxon>
        <taxon>Actinomycetota</taxon>
        <taxon>Actinomycetes</taxon>
        <taxon>Mycobacteriales</taxon>
        <taxon>Nocardiaceae</taxon>
        <taxon>Prescottella</taxon>
    </lineage>
</organism>
<evidence type="ECO:0000313" key="2">
    <source>
        <dbReference type="Proteomes" id="UP000004245"/>
    </source>
</evidence>